<name>E9J4Z7_SOLIN</name>
<protein>
    <submittedName>
        <fullName evidence="2">Uncharacterized protein</fullName>
    </submittedName>
</protein>
<dbReference type="AlphaFoldDB" id="E9J4Z7"/>
<feature type="region of interest" description="Disordered" evidence="1">
    <location>
        <begin position="232"/>
        <end position="258"/>
    </location>
</feature>
<gene>
    <name evidence="2" type="ORF">SINV_05656</name>
</gene>
<evidence type="ECO:0000313" key="2">
    <source>
        <dbReference type="EMBL" id="EFZ12104.1"/>
    </source>
</evidence>
<feature type="compositionally biased region" description="Acidic residues" evidence="1">
    <location>
        <begin position="237"/>
        <end position="248"/>
    </location>
</feature>
<feature type="region of interest" description="Disordered" evidence="1">
    <location>
        <begin position="1"/>
        <end position="69"/>
    </location>
</feature>
<feature type="compositionally biased region" description="Polar residues" evidence="1">
    <location>
        <begin position="1043"/>
        <end position="1053"/>
    </location>
</feature>
<feature type="region of interest" description="Disordered" evidence="1">
    <location>
        <begin position="147"/>
        <end position="169"/>
    </location>
</feature>
<feature type="compositionally biased region" description="Basic and acidic residues" evidence="1">
    <location>
        <begin position="50"/>
        <end position="69"/>
    </location>
</feature>
<dbReference type="HOGENOM" id="CLU_010235_0_0_1"/>
<feature type="region of interest" description="Disordered" evidence="1">
    <location>
        <begin position="917"/>
        <end position="947"/>
    </location>
</feature>
<accession>E9J4Z7</accession>
<dbReference type="EMBL" id="GL768122">
    <property type="protein sequence ID" value="EFZ12104.1"/>
    <property type="molecule type" value="Genomic_DNA"/>
</dbReference>
<feature type="compositionally biased region" description="Basic and acidic residues" evidence="1">
    <location>
        <begin position="1022"/>
        <end position="1031"/>
    </location>
</feature>
<proteinExistence type="predicted"/>
<evidence type="ECO:0000256" key="1">
    <source>
        <dbReference type="SAM" id="MobiDB-lite"/>
    </source>
</evidence>
<feature type="non-terminal residue" evidence="2">
    <location>
        <position position="1073"/>
    </location>
</feature>
<feature type="compositionally biased region" description="Basic and acidic residues" evidence="1">
    <location>
        <begin position="154"/>
        <end position="169"/>
    </location>
</feature>
<feature type="region of interest" description="Disordered" evidence="1">
    <location>
        <begin position="1022"/>
        <end position="1073"/>
    </location>
</feature>
<feature type="region of interest" description="Disordered" evidence="1">
    <location>
        <begin position="271"/>
        <end position="304"/>
    </location>
</feature>
<organism>
    <name type="scientific">Solenopsis invicta</name>
    <name type="common">Red imported fire ant</name>
    <name type="synonym">Solenopsis wagneri</name>
    <dbReference type="NCBI Taxonomy" id="13686"/>
    <lineage>
        <taxon>Eukaryota</taxon>
        <taxon>Metazoa</taxon>
        <taxon>Ecdysozoa</taxon>
        <taxon>Arthropoda</taxon>
        <taxon>Hexapoda</taxon>
        <taxon>Insecta</taxon>
        <taxon>Pterygota</taxon>
        <taxon>Neoptera</taxon>
        <taxon>Endopterygota</taxon>
        <taxon>Hymenoptera</taxon>
        <taxon>Apocrita</taxon>
        <taxon>Aculeata</taxon>
        <taxon>Formicoidea</taxon>
        <taxon>Formicidae</taxon>
        <taxon>Myrmicinae</taxon>
        <taxon>Solenopsis</taxon>
    </lineage>
</organism>
<feature type="compositionally biased region" description="Polar residues" evidence="1">
    <location>
        <begin position="1064"/>
        <end position="1073"/>
    </location>
</feature>
<sequence length="1073" mass="124631">MIHTETKLSNTKRSNSRGTTPTNCQENHAEGVETSKSTSRKITQLQNPHQRREGKLTGNENKFHAEHYKPKIEDCRHQTRYDDVSIQNLKHIGKSQYFLDKWDKEEKVANKDIIALNKDHTYAKKRTSTNKPSIEKQILKAKKYLQDETTGDTQPKRIRGDQMKTESSYKKDTHVLFEEKDTKTPQEAHETTKEVKDKQLQTIRVDNTISHEEFVANKKKYKVLKAKQTTNTNPLQLEEDQSGSEDYDYFTPQDESAEESVQYLPFTYEEDENKEDKQQNNNHNSDEDNQSSFDEYDPRGGLFMDELSNWNQNEIINEEENDEEETPLQNYKIVPIRAQPPTLIKKYIHETQGSHSVPLKYKETYENKNIHASISTSRYSTRKGTTHVTMEREIRMCMLSINDTLNTQEKTIENNKKLIEKTINHKRPQEEVELRNAPTKKQKIKEFPTKIEYLPQEDDSVTNTIVTYTKDEPETKNRGLISLMDKPTIRNKDDYLTNEINEEKPQVTKNRTSDVKTTIKKKDKILNKIQTLGNVPKPTHAKLKTHKLNKLYQKLEKFKLKSEEIQIAVKKYKKLQTNQPQVETLYENQILKTNTLDNEQIGQNNINSAKESQKQIECIKNQYESHQQTLNCDTSLKQMLLDDKMASTPNPVCYKTQTSSKQYIRRFNQLLHMGNYTIQTSSQQKYNQTTNTNATMDPEPPYDPDWYNQLSEREEEIHQEAKRRKEWKNIIQNKRKRMKALEIFINRSSPISEDDQVSDNILKEEEEWENKYQQTIQKYYEEDNQKCRLIDKFVTTDENNQPTHEVSVTINIKDIRQDKTKRPRECIINYKIKRQTATRSYGLGEEVKETQQMQPDNKITVTAESAATTQTTTMETAYLINIKSPASTLTEPKAEPSLIEEITSSLIIETISLLDDDEENVPPKHKPTATNSYANDESSTIKTRKHSKSQIVIAKKRDADGKFIKDKPETTNLQTPSQKIVHKKVLMNNLTGKLQPRVTVALERLGRAATPERPLIEQQKLDKIDSHKEGELPSGQLIEIISNRENIPGSGSSLKEPGRAPMMSPQSDNINED</sequence>
<feature type="compositionally biased region" description="Polar residues" evidence="1">
    <location>
        <begin position="7"/>
        <end position="26"/>
    </location>
</feature>
<feature type="compositionally biased region" description="Polar residues" evidence="1">
    <location>
        <begin position="928"/>
        <end position="941"/>
    </location>
</feature>
<feature type="compositionally biased region" description="Polar residues" evidence="1">
    <location>
        <begin position="34"/>
        <end position="48"/>
    </location>
</feature>
<reference evidence="2" key="1">
    <citation type="journal article" date="2011" name="Proc. Natl. Acad. Sci. U.S.A.">
        <title>The genome of the fire ant Solenopsis invicta.</title>
        <authorList>
            <person name="Wurm Y."/>
            <person name="Wang J."/>
            <person name="Riba-Grognuz O."/>
            <person name="Corona M."/>
            <person name="Nygaard S."/>
            <person name="Hunt B.G."/>
            <person name="Ingram K.K."/>
            <person name="Falquet L."/>
            <person name="Nipitwattanaphon M."/>
            <person name="Gotzek D."/>
            <person name="Dijkstra M.B."/>
            <person name="Oettler J."/>
            <person name="Comtesse F."/>
            <person name="Shih C.J."/>
            <person name="Wu W.J."/>
            <person name="Yang C.C."/>
            <person name="Thomas J."/>
            <person name="Beaudoing E."/>
            <person name="Pradervand S."/>
            <person name="Flegel V."/>
            <person name="Cook E.D."/>
            <person name="Fabbretti R."/>
            <person name="Stockinger H."/>
            <person name="Long L."/>
            <person name="Farmerie W.G."/>
            <person name="Oakey J."/>
            <person name="Boomsma J.J."/>
            <person name="Pamilo P."/>
            <person name="Yi S.V."/>
            <person name="Heinze J."/>
            <person name="Goodisman M.A."/>
            <person name="Farinelli L."/>
            <person name="Harshman K."/>
            <person name="Hulo N."/>
            <person name="Cerutti L."/>
            <person name="Xenarios I."/>
            <person name="Shoemaker D."/>
            <person name="Keller L."/>
        </authorList>
    </citation>
    <scope>NUCLEOTIDE SEQUENCE [LARGE SCALE GENOMIC DNA]</scope>
</reference>